<reference evidence="4 5" key="1">
    <citation type="journal article" date="2023" name="bioRxiv">
        <title>Genome report: Whole genome sequence and annotation of Penstemon davidsonii.</title>
        <authorList>
            <person name="Ostevik K.L."/>
            <person name="Alabady M."/>
            <person name="Zhang M."/>
            <person name="Rausher M.D."/>
        </authorList>
    </citation>
    <scope>NUCLEOTIDE SEQUENCE [LARGE SCALE GENOMIC DNA]</scope>
    <source>
        <strain evidence="4">DNT005</strain>
        <tissue evidence="4">Whole leaf</tissue>
    </source>
</reference>
<comment type="caution">
    <text evidence="4">The sequence shown here is derived from an EMBL/GenBank/DDBJ whole genome shotgun (WGS) entry which is preliminary data.</text>
</comment>
<dbReference type="SUPFAM" id="SSF52058">
    <property type="entry name" value="L domain-like"/>
    <property type="match status" value="1"/>
</dbReference>
<evidence type="ECO:0000256" key="1">
    <source>
        <dbReference type="ARBA" id="ARBA00004479"/>
    </source>
</evidence>
<keyword evidence="5" id="KW-1185">Reference proteome</keyword>
<evidence type="ECO:0000256" key="3">
    <source>
        <dbReference type="SAM" id="Phobius"/>
    </source>
</evidence>
<sequence>TGPDSEPVSQLAIGFTGRTDWFLSQLVLGGKPDRTGPDHPPVRGRTDQMAAPPSQRPSPLLLLFCVVVAFAVLFDTVRAQNRNTTDLARALNSMFQRWRISATNRWNISGELCSGAAIDDSPIDNLNPGIKCDCSQNSTCHITALRVYALDVAGPLPDELWNLTYLTNLTFGINALSGELPRELGLLTDLRSLWASENEFTGQIPGFIGNWSRLISL</sequence>
<feature type="compositionally biased region" description="Basic and acidic residues" evidence="2">
    <location>
        <begin position="31"/>
        <end position="46"/>
    </location>
</feature>
<dbReference type="Gene3D" id="3.80.10.10">
    <property type="entry name" value="Ribonuclease Inhibitor"/>
    <property type="match status" value="1"/>
</dbReference>
<keyword evidence="3" id="KW-0472">Membrane</keyword>
<evidence type="ECO:0000313" key="4">
    <source>
        <dbReference type="EMBL" id="KAK4484917.1"/>
    </source>
</evidence>
<evidence type="ECO:0000256" key="2">
    <source>
        <dbReference type="SAM" id="MobiDB-lite"/>
    </source>
</evidence>
<dbReference type="EMBL" id="JAYDYQ010002533">
    <property type="protein sequence ID" value="KAK4484917.1"/>
    <property type="molecule type" value="Genomic_DNA"/>
</dbReference>
<comment type="subcellular location">
    <subcellularLocation>
        <location evidence="1">Membrane</location>
        <topology evidence="1">Single-pass type I membrane protein</topology>
    </subcellularLocation>
</comment>
<organism evidence="4 5">
    <name type="scientific">Penstemon davidsonii</name>
    <dbReference type="NCBI Taxonomy" id="160366"/>
    <lineage>
        <taxon>Eukaryota</taxon>
        <taxon>Viridiplantae</taxon>
        <taxon>Streptophyta</taxon>
        <taxon>Embryophyta</taxon>
        <taxon>Tracheophyta</taxon>
        <taxon>Spermatophyta</taxon>
        <taxon>Magnoliopsida</taxon>
        <taxon>eudicotyledons</taxon>
        <taxon>Gunneridae</taxon>
        <taxon>Pentapetalae</taxon>
        <taxon>asterids</taxon>
        <taxon>lamiids</taxon>
        <taxon>Lamiales</taxon>
        <taxon>Plantaginaceae</taxon>
        <taxon>Cheloneae</taxon>
        <taxon>Penstemon</taxon>
    </lineage>
</organism>
<feature type="non-terminal residue" evidence="4">
    <location>
        <position position="1"/>
    </location>
</feature>
<dbReference type="InterPro" id="IPR051824">
    <property type="entry name" value="LRR_Rcpt-Like_S/T_Kinase"/>
</dbReference>
<dbReference type="PANTHER" id="PTHR48006:SF62">
    <property type="entry name" value="LEUCINE-RICH REPEAT TRANSMEMBRANE PROTEIN KINASE"/>
    <property type="match status" value="1"/>
</dbReference>
<keyword evidence="3" id="KW-1133">Transmembrane helix</keyword>
<name>A0ABR0D6M9_9LAMI</name>
<dbReference type="Proteomes" id="UP001291926">
    <property type="component" value="Unassembled WGS sequence"/>
</dbReference>
<accession>A0ABR0D6M9</accession>
<keyword evidence="3" id="KW-0812">Transmembrane</keyword>
<protein>
    <recommendedName>
        <fullName evidence="6">LRR receptor-like serine/threonine-protein kinase</fullName>
    </recommendedName>
</protein>
<dbReference type="PANTHER" id="PTHR48006">
    <property type="entry name" value="LEUCINE-RICH REPEAT-CONTAINING PROTEIN DDB_G0281931-RELATED"/>
    <property type="match status" value="1"/>
</dbReference>
<feature type="region of interest" description="Disordered" evidence="2">
    <location>
        <begin position="30"/>
        <end position="54"/>
    </location>
</feature>
<evidence type="ECO:0000313" key="5">
    <source>
        <dbReference type="Proteomes" id="UP001291926"/>
    </source>
</evidence>
<feature type="transmembrane region" description="Helical" evidence="3">
    <location>
        <begin position="59"/>
        <end position="77"/>
    </location>
</feature>
<gene>
    <name evidence="4" type="ORF">RD792_007518</name>
</gene>
<evidence type="ECO:0008006" key="6">
    <source>
        <dbReference type="Google" id="ProtNLM"/>
    </source>
</evidence>
<proteinExistence type="predicted"/>
<dbReference type="InterPro" id="IPR032675">
    <property type="entry name" value="LRR_dom_sf"/>
</dbReference>